<dbReference type="PANTHER" id="PTHR24068">
    <property type="entry name" value="UBIQUITIN-CONJUGATING ENZYME E2"/>
    <property type="match status" value="1"/>
</dbReference>
<sequence length="279" mass="30600">MASRSTSEIMKQYKSLVRGIELLSDGQAAITQGPDGGQDEDDLSVIYVSISPNDGPYKGGSFVFKLDLSDGYPDVSPPVINCLTKVYHPNIDAIDEYSEGEICLNLLDELWNPDLTLEDYVQGLLFLFYNPNLDDPLNPSFSAGEIEWEEFEENVRKSLMGYEIEGVEYEPLIQDVGEDKSNEGEESEGDDILMTSSETSDQKELVTVVTTDLKSGLAEKSNSRDDATGQREDVPVGVVSAEAPPPPVTVRVLQNGLPLIIIGVGVWAGLSLMRRFAVR</sequence>
<evidence type="ECO:0000256" key="1">
    <source>
        <dbReference type="SAM" id="MobiDB-lite"/>
    </source>
</evidence>
<evidence type="ECO:0000256" key="2">
    <source>
        <dbReference type="SAM" id="Phobius"/>
    </source>
</evidence>
<keyword evidence="2" id="KW-0472">Membrane</keyword>
<name>A0A1X7V129_AMPQE</name>
<feature type="domain" description="UBC core" evidence="3">
    <location>
        <begin position="4"/>
        <end position="164"/>
    </location>
</feature>
<dbReference type="OMA" id="PPVINCL"/>
<keyword evidence="5" id="KW-1185">Reference proteome</keyword>
<dbReference type="Pfam" id="PF00179">
    <property type="entry name" value="UQ_con"/>
    <property type="match status" value="1"/>
</dbReference>
<dbReference type="STRING" id="400682.A0A1X7V129"/>
<feature type="transmembrane region" description="Helical" evidence="2">
    <location>
        <begin position="256"/>
        <end position="273"/>
    </location>
</feature>
<dbReference type="InterPro" id="IPR000608">
    <property type="entry name" value="UBC"/>
</dbReference>
<dbReference type="eggNOG" id="KOG0420">
    <property type="taxonomic scope" value="Eukaryota"/>
</dbReference>
<dbReference type="SUPFAM" id="SSF54495">
    <property type="entry name" value="UBC-like"/>
    <property type="match status" value="1"/>
</dbReference>
<organism evidence="4">
    <name type="scientific">Amphimedon queenslandica</name>
    <name type="common">Sponge</name>
    <dbReference type="NCBI Taxonomy" id="400682"/>
    <lineage>
        <taxon>Eukaryota</taxon>
        <taxon>Metazoa</taxon>
        <taxon>Porifera</taxon>
        <taxon>Demospongiae</taxon>
        <taxon>Heteroscleromorpha</taxon>
        <taxon>Haplosclerida</taxon>
        <taxon>Niphatidae</taxon>
        <taxon>Amphimedon</taxon>
    </lineage>
</organism>
<feature type="region of interest" description="Disordered" evidence="1">
    <location>
        <begin position="175"/>
        <end position="204"/>
    </location>
</feature>
<dbReference type="PROSITE" id="PS50127">
    <property type="entry name" value="UBC_2"/>
    <property type="match status" value="1"/>
</dbReference>
<dbReference type="InParanoid" id="A0A1X7V129"/>
<dbReference type="InterPro" id="IPR016135">
    <property type="entry name" value="UBQ-conjugating_enzyme/RWD"/>
</dbReference>
<accession>A0A1X7V129</accession>
<dbReference type="SMART" id="SM00212">
    <property type="entry name" value="UBCc"/>
    <property type="match status" value="1"/>
</dbReference>
<dbReference type="Proteomes" id="UP000007879">
    <property type="component" value="Unassembled WGS sequence"/>
</dbReference>
<evidence type="ECO:0000259" key="3">
    <source>
        <dbReference type="PROSITE" id="PS50127"/>
    </source>
</evidence>
<dbReference type="OrthoDB" id="9978460at2759"/>
<evidence type="ECO:0000313" key="4">
    <source>
        <dbReference type="EnsemblMetazoa" id="Aqu2.1.33945_001"/>
    </source>
</evidence>
<gene>
    <name evidence="4" type="primary">100633426</name>
</gene>
<keyword evidence="2" id="KW-1133">Transmembrane helix</keyword>
<dbReference type="KEGG" id="aqu:100633426"/>
<dbReference type="EnsemblMetazoa" id="XM_003385951.3">
    <property type="protein sequence ID" value="XP_003385999.1"/>
    <property type="gene ID" value="LOC100633426"/>
</dbReference>
<dbReference type="Gene3D" id="3.10.110.10">
    <property type="entry name" value="Ubiquitin Conjugating Enzyme"/>
    <property type="match status" value="1"/>
</dbReference>
<dbReference type="EnsemblMetazoa" id="Aqu2.1.33945_001">
    <property type="protein sequence ID" value="Aqu2.1.33945_001"/>
    <property type="gene ID" value="Aqu2.1.33945"/>
</dbReference>
<reference evidence="5" key="1">
    <citation type="journal article" date="2010" name="Nature">
        <title>The Amphimedon queenslandica genome and the evolution of animal complexity.</title>
        <authorList>
            <person name="Srivastava M."/>
            <person name="Simakov O."/>
            <person name="Chapman J."/>
            <person name="Fahey B."/>
            <person name="Gauthier M.E."/>
            <person name="Mitros T."/>
            <person name="Richards G.S."/>
            <person name="Conaco C."/>
            <person name="Dacre M."/>
            <person name="Hellsten U."/>
            <person name="Larroux C."/>
            <person name="Putnam N.H."/>
            <person name="Stanke M."/>
            <person name="Adamska M."/>
            <person name="Darling A."/>
            <person name="Degnan S.M."/>
            <person name="Oakley T.H."/>
            <person name="Plachetzki D.C."/>
            <person name="Zhai Y."/>
            <person name="Adamski M."/>
            <person name="Calcino A."/>
            <person name="Cummins S.F."/>
            <person name="Goodstein D.M."/>
            <person name="Harris C."/>
            <person name="Jackson D.J."/>
            <person name="Leys S.P."/>
            <person name="Shu S."/>
            <person name="Woodcroft B.J."/>
            <person name="Vervoort M."/>
            <person name="Kosik K.S."/>
            <person name="Manning G."/>
            <person name="Degnan B.M."/>
            <person name="Rokhsar D.S."/>
        </authorList>
    </citation>
    <scope>NUCLEOTIDE SEQUENCE [LARGE SCALE GENOMIC DNA]</scope>
</reference>
<protein>
    <recommendedName>
        <fullName evidence="3">UBC core domain-containing protein</fullName>
    </recommendedName>
</protein>
<dbReference type="AlphaFoldDB" id="A0A1X7V129"/>
<proteinExistence type="predicted"/>
<keyword evidence="2" id="KW-0812">Transmembrane</keyword>
<evidence type="ECO:0000313" key="5">
    <source>
        <dbReference type="Proteomes" id="UP000007879"/>
    </source>
</evidence>
<reference evidence="4" key="2">
    <citation type="submission" date="2017-05" db="UniProtKB">
        <authorList>
            <consortium name="EnsemblMetazoa"/>
        </authorList>
    </citation>
    <scope>IDENTIFICATION</scope>
</reference>
<dbReference type="CDD" id="cd23794">
    <property type="entry name" value="UBCc_UBE2F_UBE2M"/>
    <property type="match status" value="1"/>
</dbReference>